<dbReference type="NCBIfam" id="TIGR00033">
    <property type="entry name" value="aroC"/>
    <property type="match status" value="1"/>
</dbReference>
<reference evidence="12 13" key="2">
    <citation type="submission" date="2016-10" db="EMBL/GenBank/DDBJ databases">
        <authorList>
            <person name="Varghese N."/>
            <person name="Submissions S."/>
        </authorList>
    </citation>
    <scope>NUCLEOTIDE SEQUENCE [LARGE SCALE GENOMIC DNA]</scope>
    <source>
        <strain evidence="10 13">CDM_1</strain>
        <strain evidence="12">CDM_6</strain>
    </source>
</reference>
<gene>
    <name evidence="7" type="primary">aroC</name>
    <name evidence="11" type="ORF">SAMN04488694_12823</name>
    <name evidence="10" type="ORF">SAMN05192552_102011</name>
</gene>
<dbReference type="EC" id="4.2.3.5" evidence="3 7"/>
<organism evidence="10 13">
    <name type="scientific">Natrinema hispanicum</name>
    <dbReference type="NCBI Taxonomy" id="392421"/>
    <lineage>
        <taxon>Archaea</taxon>
        <taxon>Methanobacteriati</taxon>
        <taxon>Methanobacteriota</taxon>
        <taxon>Stenosarchaea group</taxon>
        <taxon>Halobacteria</taxon>
        <taxon>Halobacteriales</taxon>
        <taxon>Natrialbaceae</taxon>
        <taxon>Natrinema</taxon>
    </lineage>
</organism>
<evidence type="ECO:0000256" key="5">
    <source>
        <dbReference type="ARBA" id="ARBA00023141"/>
    </source>
</evidence>
<dbReference type="Pfam" id="PF01264">
    <property type="entry name" value="Chorismate_synt"/>
    <property type="match status" value="1"/>
</dbReference>
<feature type="compositionally biased region" description="Basic and acidic residues" evidence="9">
    <location>
        <begin position="393"/>
        <end position="408"/>
    </location>
</feature>
<keyword evidence="7" id="KW-0288">FMN</keyword>
<dbReference type="CDD" id="cd07304">
    <property type="entry name" value="Chorismate_synthase"/>
    <property type="match status" value="1"/>
</dbReference>
<evidence type="ECO:0000256" key="1">
    <source>
        <dbReference type="ARBA" id="ARBA00005044"/>
    </source>
</evidence>
<dbReference type="PROSITE" id="PS00789">
    <property type="entry name" value="CHORISMATE_SYNTHASE_3"/>
    <property type="match status" value="1"/>
</dbReference>
<feature type="binding site" evidence="7">
    <location>
        <position position="361"/>
    </location>
    <ligand>
        <name>FMN</name>
        <dbReference type="ChEBI" id="CHEBI:58210"/>
    </ligand>
</feature>
<dbReference type="GO" id="GO:0005829">
    <property type="term" value="C:cytosol"/>
    <property type="evidence" value="ECO:0007669"/>
    <property type="project" value="TreeGrafter"/>
</dbReference>
<dbReference type="GO" id="GO:0010181">
    <property type="term" value="F:FMN binding"/>
    <property type="evidence" value="ECO:0007669"/>
    <property type="project" value="TreeGrafter"/>
</dbReference>
<dbReference type="InterPro" id="IPR000453">
    <property type="entry name" value="Chorismate_synth"/>
</dbReference>
<comment type="function">
    <text evidence="7">Catalyzes the anti-1,4-elimination of the C-3 phosphate and the C-6 proR hydrogen from 5-enolpyruvylshikimate-3-phosphate (EPSP) to yield chorismate, which is the branch point compound that serves as the starting substrate for the three terminal pathways of aromatic amino acid biosynthesis. This reaction introduces a second double bond into the aromatic ring system.</text>
</comment>
<keyword evidence="12" id="KW-1185">Reference proteome</keyword>
<dbReference type="UniPathway" id="UPA00053">
    <property type="reaction ID" value="UER00090"/>
</dbReference>
<evidence type="ECO:0000256" key="7">
    <source>
        <dbReference type="HAMAP-Rule" id="MF_00300"/>
    </source>
</evidence>
<dbReference type="EMBL" id="FOIC01000028">
    <property type="protein sequence ID" value="SEU02551.1"/>
    <property type="molecule type" value="Genomic_DNA"/>
</dbReference>
<dbReference type="RefSeq" id="WP_092935067.1">
    <property type="nucleotide sequence ID" value="NZ_FMZP01000020.1"/>
</dbReference>
<dbReference type="NCBIfam" id="NF003793">
    <property type="entry name" value="PRK05382.1"/>
    <property type="match status" value="1"/>
</dbReference>
<name>A0A1G6U5N1_9EURY</name>
<dbReference type="PANTHER" id="PTHR21085:SF0">
    <property type="entry name" value="CHORISMATE SYNTHASE"/>
    <property type="match status" value="1"/>
</dbReference>
<dbReference type="STRING" id="392421.SAMN04488694_12823"/>
<dbReference type="GO" id="GO:0009073">
    <property type="term" value="P:aromatic amino acid family biosynthetic process"/>
    <property type="evidence" value="ECO:0007669"/>
    <property type="project" value="UniProtKB-KW"/>
</dbReference>
<evidence type="ECO:0000313" key="11">
    <source>
        <dbReference type="EMBL" id="SEU02551.1"/>
    </source>
</evidence>
<accession>A0A1G6U5N1</accession>
<keyword evidence="7" id="KW-0521">NADP</keyword>
<reference evidence="11" key="1">
    <citation type="submission" date="2016-10" db="EMBL/GenBank/DDBJ databases">
        <authorList>
            <person name="de Groot N.N."/>
        </authorList>
    </citation>
    <scope>NUCLEOTIDE SEQUENCE [LARGE SCALE GENOMIC DNA]</scope>
    <source>
        <strain evidence="11">CDM_6</strain>
    </source>
</reference>
<dbReference type="PIRSF" id="PIRSF001456">
    <property type="entry name" value="Chorismate_synth"/>
    <property type="match status" value="1"/>
</dbReference>
<comment type="cofactor">
    <cofactor evidence="7 8">
        <name>FMNH2</name>
        <dbReference type="ChEBI" id="CHEBI:57618"/>
    </cofactor>
    <text evidence="7 8">Reduced FMN (FMNH(2)).</text>
</comment>
<evidence type="ECO:0000256" key="2">
    <source>
        <dbReference type="ARBA" id="ARBA00008014"/>
    </source>
</evidence>
<keyword evidence="7" id="KW-0285">Flavoprotein</keyword>
<dbReference type="AlphaFoldDB" id="A0A1G6U5N1"/>
<evidence type="ECO:0000313" key="13">
    <source>
        <dbReference type="Proteomes" id="UP000324021"/>
    </source>
</evidence>
<feature type="region of interest" description="Disordered" evidence="9">
    <location>
        <begin position="392"/>
        <end position="416"/>
    </location>
</feature>
<feature type="binding site" evidence="7">
    <location>
        <position position="48"/>
    </location>
    <ligand>
        <name>NADP(+)</name>
        <dbReference type="ChEBI" id="CHEBI:58349"/>
    </ligand>
</feature>
<feature type="binding site" evidence="7">
    <location>
        <position position="319"/>
    </location>
    <ligand>
        <name>FMN</name>
        <dbReference type="ChEBI" id="CHEBI:58210"/>
    </ligand>
</feature>
<evidence type="ECO:0000256" key="4">
    <source>
        <dbReference type="ARBA" id="ARBA00022605"/>
    </source>
</evidence>
<dbReference type="InterPro" id="IPR020541">
    <property type="entry name" value="Chorismate_synthase_CS"/>
</dbReference>
<comment type="pathway">
    <text evidence="1 7 8">Metabolic intermediate biosynthesis; chorismate biosynthesis; chorismate from D-erythrose 4-phosphate and phosphoenolpyruvate: step 7/7.</text>
</comment>
<comment type="catalytic activity">
    <reaction evidence="7 8">
        <text>5-O-(1-carboxyvinyl)-3-phosphoshikimate = chorismate + phosphate</text>
        <dbReference type="Rhea" id="RHEA:21020"/>
        <dbReference type="ChEBI" id="CHEBI:29748"/>
        <dbReference type="ChEBI" id="CHEBI:43474"/>
        <dbReference type="ChEBI" id="CHEBI:57701"/>
        <dbReference type="EC" id="4.2.3.5"/>
    </reaction>
</comment>
<keyword evidence="5 7" id="KW-0057">Aromatic amino acid biosynthesis</keyword>
<evidence type="ECO:0000256" key="8">
    <source>
        <dbReference type="RuleBase" id="RU000605"/>
    </source>
</evidence>
<protein>
    <recommendedName>
        <fullName evidence="3 7">Chorismate synthase</fullName>
        <shortName evidence="7">CS</shortName>
        <ecNumber evidence="3 7">4.2.3.5</ecNumber>
    </recommendedName>
    <alternativeName>
        <fullName evidence="7">5-enolpyruvylshikimate-3-phosphate phospholyase</fullName>
    </alternativeName>
</protein>
<dbReference type="Proteomes" id="UP000199320">
    <property type="component" value="Unassembled WGS sequence"/>
</dbReference>
<feature type="compositionally biased region" description="Low complexity" evidence="9">
    <location>
        <begin position="282"/>
        <end position="292"/>
    </location>
</feature>
<dbReference type="PROSITE" id="PS00788">
    <property type="entry name" value="CHORISMATE_SYNTHASE_2"/>
    <property type="match status" value="1"/>
</dbReference>
<evidence type="ECO:0000256" key="6">
    <source>
        <dbReference type="ARBA" id="ARBA00023239"/>
    </source>
</evidence>
<dbReference type="InterPro" id="IPR035904">
    <property type="entry name" value="Chorismate_synth_AroC_sf"/>
</dbReference>
<evidence type="ECO:0000313" key="10">
    <source>
        <dbReference type="EMBL" id="SDD36514.1"/>
    </source>
</evidence>
<feature type="binding site" evidence="7">
    <location>
        <begin position="125"/>
        <end position="127"/>
    </location>
    <ligand>
        <name>FMN</name>
        <dbReference type="ChEBI" id="CHEBI:58210"/>
    </ligand>
</feature>
<evidence type="ECO:0000256" key="9">
    <source>
        <dbReference type="SAM" id="MobiDB-lite"/>
    </source>
</evidence>
<sequence>MNGNRFGRLFQVTTFGESHGEAMGCTISGCPAGLELSAEDIQEDLDRRKPGQSMITTSRGEPDAVSIKSGIQDGYTTGTPIGLVIQNKDARSGKYEPFITAPRPSHGDFTYSAKFGTRNWGGGGRSSARETVNWVAAGAIAKKLLAREGIELKAHVNQIGDIEAPEVSFEEMLEHSEENDVRCAHPETAEEMQERIAEYQEEGDSIGGSIYFEAQGVPVGLGAPRFDSLSARLGQAMMAVPAATAFEFGLGTEAAEWTGKERNDDWEFDDSEGHRASEESSAEQSSADSQAAKPRDDGDEPRTWGNPTPVENDHGGIQGGISSGEPIYGEVTLHAPTSIPKAQQTADWETGELKEEKVIGRHDPVLPPRGVPVVEAMLALTLVDFMLLSGRLNPDRVDDQPGKYDTDYHPSNPRNE</sequence>
<dbReference type="GO" id="GO:0008652">
    <property type="term" value="P:amino acid biosynthetic process"/>
    <property type="evidence" value="ECO:0007669"/>
    <property type="project" value="UniProtKB-KW"/>
</dbReference>
<dbReference type="Proteomes" id="UP000324021">
    <property type="component" value="Unassembled WGS sequence"/>
</dbReference>
<dbReference type="EMBL" id="FMZP01000020">
    <property type="protein sequence ID" value="SDD36514.1"/>
    <property type="molecule type" value="Genomic_DNA"/>
</dbReference>
<keyword evidence="4 7" id="KW-0028">Amino-acid biosynthesis</keyword>
<evidence type="ECO:0000256" key="3">
    <source>
        <dbReference type="ARBA" id="ARBA00013036"/>
    </source>
</evidence>
<dbReference type="GO" id="GO:0009423">
    <property type="term" value="P:chorismate biosynthetic process"/>
    <property type="evidence" value="ECO:0007669"/>
    <property type="project" value="UniProtKB-UniRule"/>
</dbReference>
<dbReference type="SUPFAM" id="SSF103263">
    <property type="entry name" value="Chorismate synthase, AroC"/>
    <property type="match status" value="1"/>
</dbReference>
<dbReference type="GO" id="GO:0004107">
    <property type="term" value="F:chorismate synthase activity"/>
    <property type="evidence" value="ECO:0007669"/>
    <property type="project" value="UniProtKB-UniRule"/>
</dbReference>
<comment type="similarity">
    <text evidence="2 7 8">Belongs to the chorismate synthase family.</text>
</comment>
<feature type="compositionally biased region" description="Basic and acidic residues" evidence="9">
    <location>
        <begin position="258"/>
        <end position="278"/>
    </location>
</feature>
<feature type="region of interest" description="Disordered" evidence="9">
    <location>
        <begin position="257"/>
        <end position="328"/>
    </location>
</feature>
<feature type="region of interest" description="Disordered" evidence="9">
    <location>
        <begin position="49"/>
        <end position="71"/>
    </location>
</feature>
<dbReference type="HAMAP" id="MF_00300">
    <property type="entry name" value="Chorismate_synth"/>
    <property type="match status" value="1"/>
</dbReference>
<keyword evidence="6 7" id="KW-0456">Lyase</keyword>
<dbReference type="PANTHER" id="PTHR21085">
    <property type="entry name" value="CHORISMATE SYNTHASE"/>
    <property type="match status" value="1"/>
</dbReference>
<feature type="binding site" evidence="7">
    <location>
        <begin position="334"/>
        <end position="338"/>
    </location>
    <ligand>
        <name>FMN</name>
        <dbReference type="ChEBI" id="CHEBI:58210"/>
    </ligand>
</feature>
<comment type="caution">
    <text evidence="7">Lacks conserved residue(s) required for the propagation of feature annotation.</text>
</comment>
<dbReference type="Gene3D" id="3.60.150.10">
    <property type="entry name" value="Chorismate synthase AroC"/>
    <property type="match status" value="1"/>
</dbReference>
<dbReference type="PROSITE" id="PS00787">
    <property type="entry name" value="CHORISMATE_SYNTHASE_1"/>
    <property type="match status" value="1"/>
</dbReference>
<proteinExistence type="inferred from homology"/>
<dbReference type="OrthoDB" id="33049at2157"/>
<keyword evidence="7" id="KW-0274">FAD</keyword>
<evidence type="ECO:0000313" key="12">
    <source>
        <dbReference type="Proteomes" id="UP000199320"/>
    </source>
</evidence>
<feature type="compositionally biased region" description="Basic and acidic residues" evidence="9">
    <location>
        <begin position="293"/>
        <end position="302"/>
    </location>
</feature>